<dbReference type="PANTHER" id="PTHR19241">
    <property type="entry name" value="ATP-BINDING CASSETTE TRANSPORTER"/>
    <property type="match status" value="1"/>
</dbReference>
<dbReference type="InParanoid" id="F0ZRX2"/>
<dbReference type="GO" id="GO:0031288">
    <property type="term" value="P:sorocarp morphogenesis"/>
    <property type="evidence" value="ECO:0000318"/>
    <property type="project" value="GO_Central"/>
</dbReference>
<feature type="region of interest" description="Disordered" evidence="8">
    <location>
        <begin position="757"/>
        <end position="796"/>
    </location>
</feature>
<reference evidence="12" key="1">
    <citation type="journal article" date="2011" name="Genome Biol.">
        <title>Comparative genomics of the social amoebae Dictyostelium discoideum and Dictyostelium purpureum.</title>
        <authorList>
            <consortium name="US DOE Joint Genome Institute (JGI-PGF)"/>
            <person name="Sucgang R."/>
            <person name="Kuo A."/>
            <person name="Tian X."/>
            <person name="Salerno W."/>
            <person name="Parikh A."/>
            <person name="Feasley C.L."/>
            <person name="Dalin E."/>
            <person name="Tu H."/>
            <person name="Huang E."/>
            <person name="Barry K."/>
            <person name="Lindquist E."/>
            <person name="Shapiro H."/>
            <person name="Bruce D."/>
            <person name="Schmutz J."/>
            <person name="Salamov A."/>
            <person name="Fey P."/>
            <person name="Gaudet P."/>
            <person name="Anjard C."/>
            <person name="Babu M.M."/>
            <person name="Basu S."/>
            <person name="Bushmanova Y."/>
            <person name="van der Wel H."/>
            <person name="Katoh-Kurasawa M."/>
            <person name="Dinh C."/>
            <person name="Coutinho P.M."/>
            <person name="Saito T."/>
            <person name="Elias M."/>
            <person name="Schaap P."/>
            <person name="Kay R.R."/>
            <person name="Henrissat B."/>
            <person name="Eichinger L."/>
            <person name="Rivero F."/>
            <person name="Putnam N.H."/>
            <person name="West C.M."/>
            <person name="Loomis W.F."/>
            <person name="Chisholm R.L."/>
            <person name="Shaulsky G."/>
            <person name="Strassmann J.E."/>
            <person name="Queller D.C."/>
            <person name="Kuspa A."/>
            <person name="Grigoriev I.V."/>
        </authorList>
    </citation>
    <scope>NUCLEOTIDE SEQUENCE [LARGE SCALE GENOMIC DNA]</scope>
    <source>
        <strain evidence="12">QSDP1</strain>
    </source>
</reference>
<evidence type="ECO:0000256" key="2">
    <source>
        <dbReference type="ARBA" id="ARBA00022448"/>
    </source>
</evidence>
<dbReference type="GO" id="GO:0031152">
    <property type="term" value="P:aggregation involved in sorocarp development"/>
    <property type="evidence" value="ECO:0000318"/>
    <property type="project" value="GO_Central"/>
</dbReference>
<evidence type="ECO:0000256" key="7">
    <source>
        <dbReference type="ARBA" id="ARBA00023136"/>
    </source>
</evidence>
<evidence type="ECO:0000256" key="9">
    <source>
        <dbReference type="SAM" id="Phobius"/>
    </source>
</evidence>
<sequence length="1456" mass="165792">MKFLDTLSRSFNNNKNEGAVNLEAPSQLPEYNQQENGSLRKKFINSLKDSFGTIRNSLDISSVLQDHINGYNSGIPDPFESNDNDFGNFQNNDHLYDRVKLQQKTELIQKYLSLTSSISSNGQTVLVDHMDYSVMESPSFFSRKEKVEILSDLSFYLKPGMMVLLLGDPSAGVSTLFKCLTNRIPSRGLIEGDVLFNNQHIDSDHHHKKYIFVQQSDNHIPTLTVKETLDFAINCQSNLNNENKKELRDTILQILNLTHVQDTLIGNHAIRGISGGQKKRMTIAVELVKGASTIFLDNCTSGLDSTSAFELLHSIQMISKIANVPALISLLQPSPEIFSLFTHVLMMKDGQCLFFEEKERVFEHFSQFNLECNDKQNPAEFLSSIYHLAQLNNDCQLKTTTDFVIAYKQSQYYKTTLVTVSQEKLVNNNNFNNNNEILLSNQLVIGDDNEIYKLSLFYQIILNLKRVFLMTTRDRPAIVSRVVKASLLGTIIGTLFLQLDSSQKSANLIPSLSFFLLTFVVFGSLAGVHQLFTERPTFYDQMMGKYYNCIAYFFSGLVSDLIWNMLDVVIFSSISYWLIGLNPTTKRFLFFILQIYLLDCLVNRVSKMVSIFSPTATIASTLAPLYFSLFLLMAGYMIPKGAIGPYWIWMHYISPFKWVYESILINEVIGQIYTCDPLELMPPSFYPSINISYPNGFSGHQVCPITTGEQILISKDIRADSEYRKFSIYILLGMYSLFSLISIIGLSKVRFDNVGSNKKINKKNSNSQNNNRSIKLVTSPSSSPSQNHNQQIANNKNDSTMDKCYFTFKNLSYKVIIKKRHGIKINRTLLDNISGFVKPGTLVALMGSSGAGKSTLLDILANRKSTGIITGEILLNGKPRDQCFNRYVAYVEQEDQLPDFQTVREAITFSALLRLPREMKYHDKMNKVEYILDVLELRSIASCIIGKQDHGITQEQRKRVNIGVELASDPFVLFLDEPTTNLNAKSAEVIMNIVKKITLNGKSVICTIHQPSESIFKKFDSVLLLTQGGFMAYFGELGPNCRTILNYCSDLGYQCKENKNVADFLLDFSASFDSKKRLQEHDKIIPSIRSKIISSNNQDIENNNIDNNINNNNNFDNDTDIIDCYKISELNRNNLEIIESGLPIGFKSKVFVDKNATSFLFQFWMLLCRFFICSFRRKNVIFTRIARSLLLSMVTGTLYLNIGDDQAGVINRISFIFFTSTFASISCLSNIPGIFEDRYLFYHEIDSNAYRHLSYIFAMIISDLPFTMIYSLIFSAPIYWIVGLQSDSSKFIFFIFTYYIYLQVLVSFSQLLGMVSPSLSVANEITGISFSIFSLFAGFIIKKDDIPRYFNWLNYISITKYMVESLTINEMEGDDAKFHCTQNQLIQVPIQYTPVNSSIEKIVFKPFCQISTGSDVLHQFHLKDSYKNDNILVLAFMYVLFLVLLLILSKILKFKK</sequence>
<dbReference type="SUPFAM" id="SSF52540">
    <property type="entry name" value="P-loop containing nucleoside triphosphate hydrolases"/>
    <property type="match status" value="2"/>
</dbReference>
<feature type="domain" description="ABC transporter" evidence="10">
    <location>
        <begin position="811"/>
        <end position="1052"/>
    </location>
</feature>
<dbReference type="InterPro" id="IPR027417">
    <property type="entry name" value="P-loop_NTPase"/>
</dbReference>
<evidence type="ECO:0000256" key="8">
    <source>
        <dbReference type="SAM" id="MobiDB-lite"/>
    </source>
</evidence>
<comment type="subcellular location">
    <subcellularLocation>
        <location evidence="1">Membrane</location>
        <topology evidence="1">Multi-pass membrane protein</topology>
    </subcellularLocation>
</comment>
<feature type="domain" description="ABC transporter" evidence="10">
    <location>
        <begin position="135"/>
        <end position="374"/>
    </location>
</feature>
<dbReference type="GO" id="GO:0031154">
    <property type="term" value="P:culmination involved in sorocarp development"/>
    <property type="evidence" value="ECO:0007669"/>
    <property type="project" value="EnsemblProtists"/>
</dbReference>
<dbReference type="OrthoDB" id="66620at2759"/>
<evidence type="ECO:0000256" key="6">
    <source>
        <dbReference type="ARBA" id="ARBA00022989"/>
    </source>
</evidence>
<feature type="transmembrane region" description="Helical" evidence="9">
    <location>
        <begin position="1156"/>
        <end position="1173"/>
    </location>
</feature>
<dbReference type="eggNOG" id="KOG0065">
    <property type="taxonomic scope" value="Eukaryota"/>
</dbReference>
<dbReference type="OMA" id="QRMFQQY"/>
<dbReference type="Gene3D" id="3.40.50.300">
    <property type="entry name" value="P-loop containing nucleotide triphosphate hydrolases"/>
    <property type="match status" value="2"/>
</dbReference>
<keyword evidence="4" id="KW-0547">Nucleotide-binding</keyword>
<protein>
    <recommendedName>
        <fullName evidence="10">ABC transporter domain-containing protein</fullName>
    </recommendedName>
</protein>
<dbReference type="FunCoup" id="F0ZRX2">
    <property type="interactions" value="4"/>
</dbReference>
<feature type="compositionally biased region" description="Low complexity" evidence="8">
    <location>
        <begin position="763"/>
        <end position="785"/>
    </location>
</feature>
<dbReference type="CDD" id="cd03233">
    <property type="entry name" value="ABCG_PDR_domain1"/>
    <property type="match status" value="1"/>
</dbReference>
<dbReference type="InterPro" id="IPR013525">
    <property type="entry name" value="ABC2_TM"/>
</dbReference>
<evidence type="ECO:0000313" key="11">
    <source>
        <dbReference type="EMBL" id="EGC33304.1"/>
    </source>
</evidence>
<evidence type="ECO:0000256" key="1">
    <source>
        <dbReference type="ARBA" id="ARBA00004141"/>
    </source>
</evidence>
<feature type="transmembrane region" description="Helical" evidence="9">
    <location>
        <begin position="1431"/>
        <end position="1452"/>
    </location>
</feature>
<accession>F0ZRX2</accession>
<feature type="transmembrane region" description="Helical" evidence="9">
    <location>
        <begin position="509"/>
        <end position="532"/>
    </location>
</feature>
<dbReference type="InterPro" id="IPR034003">
    <property type="entry name" value="ABCG_PDR_2"/>
</dbReference>
<keyword evidence="7 9" id="KW-0472">Membrane</keyword>
<dbReference type="FunFam" id="3.40.50.300:FF:005394">
    <property type="entry name" value="ABC transporter G family member 16"/>
    <property type="match status" value="1"/>
</dbReference>
<gene>
    <name evidence="11" type="primary">ABCG16</name>
    <name evidence="11" type="ORF">DICPUDRAFT_36905</name>
</gene>
<evidence type="ECO:0000256" key="3">
    <source>
        <dbReference type="ARBA" id="ARBA00022692"/>
    </source>
</evidence>
<dbReference type="PROSITE" id="PS00211">
    <property type="entry name" value="ABC_TRANSPORTER_1"/>
    <property type="match status" value="1"/>
</dbReference>
<keyword evidence="12" id="KW-1185">Reference proteome</keyword>
<feature type="transmembrane region" description="Helical" evidence="9">
    <location>
        <begin position="1321"/>
        <end position="1341"/>
    </location>
</feature>
<dbReference type="SMART" id="SM00382">
    <property type="entry name" value="AAA"/>
    <property type="match status" value="2"/>
</dbReference>
<dbReference type="KEGG" id="dpp:DICPUDRAFT_36905"/>
<organism evidence="11 12">
    <name type="scientific">Dictyostelium purpureum</name>
    <name type="common">Slime mold</name>
    <dbReference type="NCBI Taxonomy" id="5786"/>
    <lineage>
        <taxon>Eukaryota</taxon>
        <taxon>Amoebozoa</taxon>
        <taxon>Evosea</taxon>
        <taxon>Eumycetozoa</taxon>
        <taxon>Dictyostelia</taxon>
        <taxon>Dictyosteliales</taxon>
        <taxon>Dictyosteliaceae</taxon>
        <taxon>Dictyostelium</taxon>
    </lineage>
</organism>
<dbReference type="GO" id="GO:0016020">
    <property type="term" value="C:membrane"/>
    <property type="evidence" value="ECO:0007669"/>
    <property type="project" value="UniProtKB-SubCell"/>
</dbReference>
<dbReference type="GeneID" id="10504516"/>
<feature type="transmembrane region" description="Helical" evidence="9">
    <location>
        <begin position="618"/>
        <end position="638"/>
    </location>
</feature>
<evidence type="ECO:0000256" key="4">
    <source>
        <dbReference type="ARBA" id="ARBA00022741"/>
    </source>
</evidence>
<keyword evidence="3 9" id="KW-0812">Transmembrane</keyword>
<name>F0ZRX2_DICPU</name>
<dbReference type="GO" id="GO:0016887">
    <property type="term" value="F:ATP hydrolysis activity"/>
    <property type="evidence" value="ECO:0007669"/>
    <property type="project" value="InterPro"/>
</dbReference>
<keyword evidence="5" id="KW-0067">ATP-binding</keyword>
<feature type="compositionally biased region" description="Polar residues" evidence="8">
    <location>
        <begin position="786"/>
        <end position="796"/>
    </location>
</feature>
<dbReference type="InterPro" id="IPR034001">
    <property type="entry name" value="ABCG_PDR_1"/>
</dbReference>
<feature type="transmembrane region" description="Helical" evidence="9">
    <location>
        <begin position="726"/>
        <end position="746"/>
    </location>
</feature>
<dbReference type="InterPro" id="IPR003439">
    <property type="entry name" value="ABC_transporter-like_ATP-bd"/>
</dbReference>
<feature type="transmembrane region" description="Helical" evidence="9">
    <location>
        <begin position="478"/>
        <end position="497"/>
    </location>
</feature>
<dbReference type="EMBL" id="GL871148">
    <property type="protein sequence ID" value="EGC33304.1"/>
    <property type="molecule type" value="Genomic_DNA"/>
</dbReference>
<dbReference type="Proteomes" id="UP000001064">
    <property type="component" value="Unassembled WGS sequence"/>
</dbReference>
<feature type="transmembrane region" description="Helical" evidence="9">
    <location>
        <begin position="1291"/>
        <end position="1309"/>
    </location>
</feature>
<feature type="transmembrane region" description="Helical" evidence="9">
    <location>
        <begin position="1185"/>
        <end position="1202"/>
    </location>
</feature>
<dbReference type="VEuPathDB" id="AmoebaDB:DICPUDRAFT_36905"/>
<feature type="transmembrane region" description="Helical" evidence="9">
    <location>
        <begin position="1255"/>
        <end position="1279"/>
    </location>
</feature>
<dbReference type="Pfam" id="PF01061">
    <property type="entry name" value="ABC2_membrane"/>
    <property type="match status" value="2"/>
</dbReference>
<dbReference type="CDD" id="cd03232">
    <property type="entry name" value="ABCG_PDR_domain2"/>
    <property type="match status" value="1"/>
</dbReference>
<keyword evidence="6 9" id="KW-1133">Transmembrane helix</keyword>
<dbReference type="InterPro" id="IPR003593">
    <property type="entry name" value="AAA+_ATPase"/>
</dbReference>
<feature type="region of interest" description="Disordered" evidence="8">
    <location>
        <begin position="14"/>
        <end position="35"/>
    </location>
</feature>
<feature type="transmembrane region" description="Helical" evidence="9">
    <location>
        <begin position="552"/>
        <end position="579"/>
    </location>
</feature>
<feature type="transmembrane region" description="Helical" evidence="9">
    <location>
        <begin position="1214"/>
        <end position="1235"/>
    </location>
</feature>
<dbReference type="FunFam" id="3.40.50.300:FF:005392">
    <property type="entry name" value="ABC transporter G family member 16"/>
    <property type="match status" value="1"/>
</dbReference>
<evidence type="ECO:0000259" key="10">
    <source>
        <dbReference type="PROSITE" id="PS50893"/>
    </source>
</evidence>
<evidence type="ECO:0000256" key="5">
    <source>
        <dbReference type="ARBA" id="ARBA00022840"/>
    </source>
</evidence>
<feature type="transmembrane region" description="Helical" evidence="9">
    <location>
        <begin position="588"/>
        <end position="606"/>
    </location>
</feature>
<dbReference type="InterPro" id="IPR017871">
    <property type="entry name" value="ABC_transporter-like_CS"/>
</dbReference>
<keyword evidence="2" id="KW-0813">Transport</keyword>
<dbReference type="Pfam" id="PF00005">
    <property type="entry name" value="ABC_tran"/>
    <property type="match status" value="2"/>
</dbReference>
<dbReference type="GO" id="GO:0005524">
    <property type="term" value="F:ATP binding"/>
    <property type="evidence" value="ECO:0007669"/>
    <property type="project" value="UniProtKB-KW"/>
</dbReference>
<dbReference type="GO" id="GO:0140359">
    <property type="term" value="F:ABC-type transporter activity"/>
    <property type="evidence" value="ECO:0007669"/>
    <property type="project" value="InterPro"/>
</dbReference>
<dbReference type="PROSITE" id="PS50893">
    <property type="entry name" value="ABC_TRANSPORTER_2"/>
    <property type="match status" value="2"/>
</dbReference>
<proteinExistence type="predicted"/>
<dbReference type="RefSeq" id="XP_003290160.1">
    <property type="nucleotide sequence ID" value="XM_003290112.1"/>
</dbReference>
<evidence type="ECO:0000313" key="12">
    <source>
        <dbReference type="Proteomes" id="UP000001064"/>
    </source>
</evidence>